<evidence type="ECO:0000313" key="11">
    <source>
        <dbReference type="EMBL" id="SDF00705.1"/>
    </source>
</evidence>
<keyword evidence="4 8" id="KW-0694">RNA-binding</keyword>
<keyword evidence="12" id="KW-1185">Reference proteome</keyword>
<dbReference type="OrthoDB" id="9800507at2"/>
<keyword evidence="2 8" id="KW-0820">tRNA-binding</keyword>
<comment type="catalytic activity">
    <reaction evidence="6 8 9">
        <text>an N-acyl-L-alpha-aminoacyl-tRNA + H2O = an N-acyl-L-amino acid + a tRNA + H(+)</text>
        <dbReference type="Rhea" id="RHEA:54448"/>
        <dbReference type="Rhea" id="RHEA-COMP:10123"/>
        <dbReference type="Rhea" id="RHEA-COMP:13883"/>
        <dbReference type="ChEBI" id="CHEBI:15377"/>
        <dbReference type="ChEBI" id="CHEBI:15378"/>
        <dbReference type="ChEBI" id="CHEBI:59874"/>
        <dbReference type="ChEBI" id="CHEBI:78442"/>
        <dbReference type="ChEBI" id="CHEBI:138191"/>
        <dbReference type="EC" id="3.1.1.29"/>
    </reaction>
</comment>
<dbReference type="GO" id="GO:0004045">
    <property type="term" value="F:peptidyl-tRNA hydrolase activity"/>
    <property type="evidence" value="ECO:0007669"/>
    <property type="project" value="UniProtKB-UniRule"/>
</dbReference>
<comment type="subunit">
    <text evidence="8">Monomer.</text>
</comment>
<dbReference type="STRING" id="1123285.SAMN05660235_00103"/>
<gene>
    <name evidence="8" type="primary">pth</name>
    <name evidence="11" type="ORF">SAMN05660235_00103</name>
</gene>
<evidence type="ECO:0000313" key="12">
    <source>
        <dbReference type="Proteomes" id="UP000243333"/>
    </source>
</evidence>
<dbReference type="InterPro" id="IPR036416">
    <property type="entry name" value="Pept_tRNA_hydro_sf"/>
</dbReference>
<evidence type="ECO:0000256" key="5">
    <source>
        <dbReference type="ARBA" id="ARBA00038063"/>
    </source>
</evidence>
<dbReference type="PROSITE" id="PS01195">
    <property type="entry name" value="PEPT_TRNA_HYDROL_1"/>
    <property type="match status" value="1"/>
</dbReference>
<dbReference type="AlphaFoldDB" id="A0A1G7HJV5"/>
<evidence type="ECO:0000256" key="10">
    <source>
        <dbReference type="RuleBase" id="RU004320"/>
    </source>
</evidence>
<feature type="binding site" evidence="8">
    <location>
        <position position="63"/>
    </location>
    <ligand>
        <name>tRNA</name>
        <dbReference type="ChEBI" id="CHEBI:17843"/>
    </ligand>
</feature>
<evidence type="ECO:0000256" key="8">
    <source>
        <dbReference type="HAMAP-Rule" id="MF_00083"/>
    </source>
</evidence>
<dbReference type="PANTHER" id="PTHR17224">
    <property type="entry name" value="PEPTIDYL-TRNA HYDROLASE"/>
    <property type="match status" value="1"/>
</dbReference>
<feature type="site" description="Stabilizes the basic form of H active site to accept a proton" evidence="8">
    <location>
        <position position="90"/>
    </location>
</feature>
<dbReference type="EMBL" id="FNBU01000001">
    <property type="protein sequence ID" value="SDF00705.1"/>
    <property type="molecule type" value="Genomic_DNA"/>
</dbReference>
<keyword evidence="3 8" id="KW-0378">Hydrolase</keyword>
<sequence>MKVIVGLGNPGREYSATRHNVGFMVIDELARRWGIGDWRRRHEAEVAEYRGAGAVLLVKPQTYMNLSGRAVGEIARWYKLAAEDIIVVFDDLDLPVGRLRLRMKGSSGGHRGIESILAHLGADTFARVRVGIGRPPQGWATADYVLSKFAPDEAPLIDQAIVRAADAVEAILKDGLNKAMNAFNK</sequence>
<dbReference type="CDD" id="cd00462">
    <property type="entry name" value="PTH"/>
    <property type="match status" value="1"/>
</dbReference>
<dbReference type="EC" id="3.1.1.29" evidence="1 8"/>
<feature type="binding site" evidence="8">
    <location>
        <position position="65"/>
    </location>
    <ligand>
        <name>tRNA</name>
        <dbReference type="ChEBI" id="CHEBI:17843"/>
    </ligand>
</feature>
<comment type="function">
    <text evidence="8">Catalyzes the release of premature peptidyl moieties from peptidyl-tRNA molecules trapped in stalled 50S ribosomal subunits, and thus maintains levels of free tRNAs and 50S ribosomes.</text>
</comment>
<comment type="similarity">
    <text evidence="5 8 10">Belongs to the PTH family.</text>
</comment>
<dbReference type="Gene3D" id="3.40.50.1470">
    <property type="entry name" value="Peptidyl-tRNA hydrolase"/>
    <property type="match status" value="1"/>
</dbReference>
<name>A0A1G7HJV5_9FIRM</name>
<evidence type="ECO:0000256" key="9">
    <source>
        <dbReference type="RuleBase" id="RU000673"/>
    </source>
</evidence>
<dbReference type="FunFam" id="3.40.50.1470:FF:000001">
    <property type="entry name" value="Peptidyl-tRNA hydrolase"/>
    <property type="match status" value="1"/>
</dbReference>
<comment type="caution">
    <text evidence="8">Lacks conserved residue(s) required for the propagation of feature annotation.</text>
</comment>
<keyword evidence="8" id="KW-0963">Cytoplasm</keyword>
<protein>
    <recommendedName>
        <fullName evidence="7 8">Peptidyl-tRNA hydrolase</fullName>
        <shortName evidence="8">Pth</shortName>
        <ecNumber evidence="1 8">3.1.1.29</ecNumber>
    </recommendedName>
</protein>
<dbReference type="InterPro" id="IPR001328">
    <property type="entry name" value="Pept_tRNA_hydro"/>
</dbReference>
<comment type="function">
    <text evidence="8">Hydrolyzes ribosome-free peptidyl-tRNAs (with 1 or more amino acids incorporated), which drop off the ribosome during protein synthesis, or as a result of ribosome stalling.</text>
</comment>
<evidence type="ECO:0000256" key="3">
    <source>
        <dbReference type="ARBA" id="ARBA00022801"/>
    </source>
</evidence>
<evidence type="ECO:0000256" key="1">
    <source>
        <dbReference type="ARBA" id="ARBA00013260"/>
    </source>
</evidence>
<dbReference type="NCBIfam" id="TIGR00447">
    <property type="entry name" value="pth"/>
    <property type="match status" value="1"/>
</dbReference>
<dbReference type="SUPFAM" id="SSF53178">
    <property type="entry name" value="Peptidyl-tRNA hydrolase-like"/>
    <property type="match status" value="1"/>
</dbReference>
<dbReference type="Pfam" id="PF01195">
    <property type="entry name" value="Pept_tRNA_hydro"/>
    <property type="match status" value="1"/>
</dbReference>
<evidence type="ECO:0000256" key="2">
    <source>
        <dbReference type="ARBA" id="ARBA00022555"/>
    </source>
</evidence>
<organism evidence="11 12">
    <name type="scientific">Sporolituus thermophilus DSM 23256</name>
    <dbReference type="NCBI Taxonomy" id="1123285"/>
    <lineage>
        <taxon>Bacteria</taxon>
        <taxon>Bacillati</taxon>
        <taxon>Bacillota</taxon>
        <taxon>Negativicutes</taxon>
        <taxon>Selenomonadales</taxon>
        <taxon>Sporomusaceae</taxon>
        <taxon>Sporolituus</taxon>
    </lineage>
</organism>
<accession>A0A1G7HJV5</accession>
<evidence type="ECO:0000256" key="6">
    <source>
        <dbReference type="ARBA" id="ARBA00048707"/>
    </source>
</evidence>
<dbReference type="Proteomes" id="UP000243333">
    <property type="component" value="Unassembled WGS sequence"/>
</dbReference>
<evidence type="ECO:0000256" key="7">
    <source>
        <dbReference type="ARBA" id="ARBA00050038"/>
    </source>
</evidence>
<evidence type="ECO:0000256" key="4">
    <source>
        <dbReference type="ARBA" id="ARBA00022884"/>
    </source>
</evidence>
<dbReference type="GO" id="GO:0072344">
    <property type="term" value="P:rescue of stalled ribosome"/>
    <property type="evidence" value="ECO:0007669"/>
    <property type="project" value="UniProtKB-UniRule"/>
</dbReference>
<dbReference type="GO" id="GO:0005737">
    <property type="term" value="C:cytoplasm"/>
    <property type="evidence" value="ECO:0007669"/>
    <property type="project" value="UniProtKB-SubCell"/>
</dbReference>
<dbReference type="HAMAP" id="MF_00083">
    <property type="entry name" value="Pept_tRNA_hydro_bact"/>
    <property type="match status" value="1"/>
</dbReference>
<comment type="subcellular location">
    <subcellularLocation>
        <location evidence="8">Cytoplasm</location>
    </subcellularLocation>
</comment>
<dbReference type="RefSeq" id="WP_093687073.1">
    <property type="nucleotide sequence ID" value="NZ_FNBU01000001.1"/>
</dbReference>
<dbReference type="GO" id="GO:0006515">
    <property type="term" value="P:protein quality control for misfolded or incompletely synthesized proteins"/>
    <property type="evidence" value="ECO:0007669"/>
    <property type="project" value="UniProtKB-UniRule"/>
</dbReference>
<dbReference type="GO" id="GO:0000049">
    <property type="term" value="F:tRNA binding"/>
    <property type="evidence" value="ECO:0007669"/>
    <property type="project" value="UniProtKB-UniRule"/>
</dbReference>
<dbReference type="InterPro" id="IPR018171">
    <property type="entry name" value="Pept_tRNA_hydro_CS"/>
</dbReference>
<feature type="active site" description="Proton acceptor" evidence="8">
    <location>
        <position position="19"/>
    </location>
</feature>
<proteinExistence type="inferred from homology"/>
<feature type="site" description="Discriminates between blocked and unblocked aminoacyl-tRNA" evidence="8">
    <location>
        <position position="9"/>
    </location>
</feature>
<reference evidence="12" key="1">
    <citation type="submission" date="2016-10" db="EMBL/GenBank/DDBJ databases">
        <authorList>
            <person name="Varghese N."/>
            <person name="Submissions S."/>
        </authorList>
    </citation>
    <scope>NUCLEOTIDE SEQUENCE [LARGE SCALE GENOMIC DNA]</scope>
    <source>
        <strain evidence="12">DSM 23256</strain>
    </source>
</reference>
<feature type="binding site" evidence="8">
    <location>
        <position position="14"/>
    </location>
    <ligand>
        <name>tRNA</name>
        <dbReference type="ChEBI" id="CHEBI:17843"/>
    </ligand>
</feature>
<dbReference type="PANTHER" id="PTHR17224:SF1">
    <property type="entry name" value="PEPTIDYL-TRNA HYDROLASE"/>
    <property type="match status" value="1"/>
</dbReference>